<feature type="binding site" evidence="4">
    <location>
        <position position="133"/>
    </location>
    <ligand>
        <name>N(2)-acetyl-L-ornithine</name>
        <dbReference type="ChEBI" id="CHEBI:57805"/>
    </ligand>
</feature>
<keyword evidence="6" id="KW-1185">Reference proteome</keyword>
<comment type="catalytic activity">
    <reaction evidence="4">
        <text>N(2)-acetyl-L-ornithine + 2-oxoglutarate = N-acetyl-L-glutamate 5-semialdehyde + L-glutamate</text>
        <dbReference type="Rhea" id="RHEA:18049"/>
        <dbReference type="ChEBI" id="CHEBI:16810"/>
        <dbReference type="ChEBI" id="CHEBI:29123"/>
        <dbReference type="ChEBI" id="CHEBI:29985"/>
        <dbReference type="ChEBI" id="CHEBI:57805"/>
        <dbReference type="EC" id="2.6.1.11"/>
    </reaction>
</comment>
<dbReference type="Pfam" id="PF00202">
    <property type="entry name" value="Aminotran_3"/>
    <property type="match status" value="1"/>
</dbReference>
<dbReference type="InterPro" id="IPR015422">
    <property type="entry name" value="PyrdxlP-dep_Trfase_small"/>
</dbReference>
<dbReference type="UniPathway" id="UPA00068">
    <property type="reaction ID" value="UER00109"/>
</dbReference>
<organism evidence="5 6">
    <name type="scientific">Candidatus Phycosocius bacilliformis</name>
    <dbReference type="NCBI Taxonomy" id="1445552"/>
    <lineage>
        <taxon>Bacteria</taxon>
        <taxon>Pseudomonadati</taxon>
        <taxon>Pseudomonadota</taxon>
        <taxon>Alphaproteobacteria</taxon>
        <taxon>Caulobacterales</taxon>
        <taxon>Caulobacterales incertae sedis</taxon>
        <taxon>Candidatus Phycosocius</taxon>
    </lineage>
</organism>
<dbReference type="EMBL" id="BFBR01000007">
    <property type="protein sequence ID" value="GBF58562.1"/>
    <property type="molecule type" value="Genomic_DNA"/>
</dbReference>
<sequence>MSAAPLMPVYSPAPADFVQGRGVEVFSADGKRYLDFIAGIATNSLGHCHPKLVAALTEQANKIWHMSNMYQTELQRSLAQKYTEASFADVVFFANSGTEAIEACLKLTRKYHSSKGNPERIDILGFEGAFHGRSYGAINAAANPNYLNGFGPPLPGYRQLPFGDHDALKAAIGPTTAGIIIEPVQGEGGVRAVPTECLKGLRELCDKEGILLIFDEVQSGAGRTGKLFAHEWAGITPDVMAVAKGMGGGFPMGACLATAEAASGMVRGVHGSTFGGNPLAMAVGHATFDEISKPEFLEHVRDVANHLHQALAGLKDRYPELVQDVRGKGLLCGLKLTMDPLKVRQLCFERGMLVGTAGQNVLRLAPPLIITPEHVSEAITILDAALAAARDEMKAAA</sequence>
<proteinExistence type="inferred from homology"/>
<feature type="binding site" evidence="4">
    <location>
        <position position="272"/>
    </location>
    <ligand>
        <name>N(2)-acetyl-L-ornithine</name>
        <dbReference type="ChEBI" id="CHEBI:57805"/>
    </ligand>
</feature>
<dbReference type="GO" id="GO:0042802">
    <property type="term" value="F:identical protein binding"/>
    <property type="evidence" value="ECO:0007669"/>
    <property type="project" value="TreeGrafter"/>
</dbReference>
<evidence type="ECO:0000256" key="1">
    <source>
        <dbReference type="ARBA" id="ARBA00022576"/>
    </source>
</evidence>
<gene>
    <name evidence="4 5" type="primary">argD</name>
    <name evidence="5" type="ORF">PbB2_02248</name>
</gene>
<dbReference type="GO" id="GO:0030170">
    <property type="term" value="F:pyridoxal phosphate binding"/>
    <property type="evidence" value="ECO:0007669"/>
    <property type="project" value="InterPro"/>
</dbReference>
<evidence type="ECO:0000256" key="4">
    <source>
        <dbReference type="HAMAP-Rule" id="MF_01107"/>
    </source>
</evidence>
<comment type="subunit">
    <text evidence="4">Homodimer.</text>
</comment>
<feature type="modified residue" description="N6-(pyridoxal phosphate)lysine" evidence="4">
    <location>
        <position position="244"/>
    </location>
</feature>
<dbReference type="PIRSF" id="PIRSF000521">
    <property type="entry name" value="Transaminase_4ab_Lys_Orn"/>
    <property type="match status" value="1"/>
</dbReference>
<evidence type="ECO:0000256" key="2">
    <source>
        <dbReference type="ARBA" id="ARBA00022679"/>
    </source>
</evidence>
<dbReference type="PANTHER" id="PTHR11986">
    <property type="entry name" value="AMINOTRANSFERASE CLASS III"/>
    <property type="match status" value="1"/>
</dbReference>
<keyword evidence="3 4" id="KW-0663">Pyridoxal phosphate</keyword>
<dbReference type="CDD" id="cd00610">
    <property type="entry name" value="OAT_like"/>
    <property type="match status" value="1"/>
</dbReference>
<keyword evidence="4" id="KW-0055">Arginine biosynthesis</keyword>
<dbReference type="OrthoDB" id="9801834at2"/>
<feature type="binding site" evidence="4">
    <location>
        <position position="130"/>
    </location>
    <ligand>
        <name>pyridoxal 5'-phosphate</name>
        <dbReference type="ChEBI" id="CHEBI:597326"/>
    </ligand>
</feature>
<dbReference type="RefSeq" id="WP_108985433.1">
    <property type="nucleotide sequence ID" value="NZ_BFBR01000007.1"/>
</dbReference>
<dbReference type="InterPro" id="IPR050103">
    <property type="entry name" value="Class-III_PLP-dep_AT"/>
</dbReference>
<feature type="binding site" evidence="4">
    <location>
        <position position="273"/>
    </location>
    <ligand>
        <name>pyridoxal 5'-phosphate</name>
        <dbReference type="ChEBI" id="CHEBI:597326"/>
    </ligand>
</feature>
<dbReference type="GO" id="GO:0003992">
    <property type="term" value="F:N2-acetyl-L-ornithine:2-oxoglutarate 5-aminotransferase activity"/>
    <property type="evidence" value="ECO:0007669"/>
    <property type="project" value="UniProtKB-UniRule"/>
</dbReference>
<evidence type="ECO:0000256" key="3">
    <source>
        <dbReference type="ARBA" id="ARBA00022898"/>
    </source>
</evidence>
<comment type="caution">
    <text evidence="5">The sequence shown here is derived from an EMBL/GenBank/DDBJ whole genome shotgun (WGS) entry which is preliminary data.</text>
</comment>
<dbReference type="InterPro" id="IPR015421">
    <property type="entry name" value="PyrdxlP-dep_Trfase_major"/>
</dbReference>
<feature type="binding site" evidence="4">
    <location>
        <begin position="97"/>
        <end position="98"/>
    </location>
    <ligand>
        <name>pyridoxal 5'-phosphate</name>
        <dbReference type="ChEBI" id="CHEBI:597326"/>
    </ligand>
</feature>
<dbReference type="EC" id="2.6.1.11" evidence="4"/>
<dbReference type="Gene3D" id="3.40.640.10">
    <property type="entry name" value="Type I PLP-dependent aspartate aminotransferase-like (Major domain)"/>
    <property type="match status" value="1"/>
</dbReference>
<keyword evidence="4" id="KW-0028">Amino-acid biosynthesis</keyword>
<dbReference type="HAMAP" id="MF_01107">
    <property type="entry name" value="ArgD_aminotrans_3"/>
    <property type="match status" value="1"/>
</dbReference>
<dbReference type="SUPFAM" id="SSF53383">
    <property type="entry name" value="PLP-dependent transferases"/>
    <property type="match status" value="1"/>
</dbReference>
<evidence type="ECO:0000313" key="6">
    <source>
        <dbReference type="Proteomes" id="UP000245086"/>
    </source>
</evidence>
<dbReference type="Gene3D" id="3.90.1150.10">
    <property type="entry name" value="Aspartate Aminotransferase, domain 1"/>
    <property type="match status" value="1"/>
</dbReference>
<dbReference type="GO" id="GO:0006526">
    <property type="term" value="P:L-arginine biosynthetic process"/>
    <property type="evidence" value="ECO:0007669"/>
    <property type="project" value="UniProtKB-UniRule"/>
</dbReference>
<dbReference type="InterPro" id="IPR004636">
    <property type="entry name" value="AcOrn/SuccOrn_fam"/>
</dbReference>
<dbReference type="NCBIfam" id="NF002325">
    <property type="entry name" value="PRK01278.1"/>
    <property type="match status" value="1"/>
</dbReference>
<dbReference type="Proteomes" id="UP000245086">
    <property type="component" value="Unassembled WGS sequence"/>
</dbReference>
<protein>
    <recommendedName>
        <fullName evidence="4">Acetylornithine aminotransferase</fullName>
        <shortName evidence="4">ACOAT</shortName>
        <ecNumber evidence="4">2.6.1.11</ecNumber>
    </recommendedName>
</protein>
<comment type="subcellular location">
    <subcellularLocation>
        <location evidence="4">Cytoplasm</location>
    </subcellularLocation>
</comment>
<keyword evidence="4" id="KW-0963">Cytoplasm</keyword>
<keyword evidence="1 4" id="KW-0032">Aminotransferase</keyword>
<dbReference type="InterPro" id="IPR049704">
    <property type="entry name" value="Aminotrans_3_PPA_site"/>
</dbReference>
<dbReference type="InterPro" id="IPR005814">
    <property type="entry name" value="Aminotrans_3"/>
</dbReference>
<accession>A0A2P2EBW7</accession>
<comment type="miscellaneous">
    <text evidence="4">May also have succinyldiaminopimelate aminotransferase activity, thus carrying out the corresponding step in lysine biosynthesis.</text>
</comment>
<dbReference type="FunFam" id="3.40.640.10:FF:000004">
    <property type="entry name" value="Acetylornithine aminotransferase"/>
    <property type="match status" value="1"/>
</dbReference>
<dbReference type="NCBIfam" id="TIGR00707">
    <property type="entry name" value="argD"/>
    <property type="match status" value="1"/>
</dbReference>
<keyword evidence="2 4" id="KW-0808">Transferase</keyword>
<comment type="similarity">
    <text evidence="4">Belongs to the class-III pyridoxal-phosphate-dependent aminotransferase family. ArgD subfamily.</text>
</comment>
<comment type="cofactor">
    <cofactor evidence="4">
        <name>pyridoxal 5'-phosphate</name>
        <dbReference type="ChEBI" id="CHEBI:597326"/>
    </cofactor>
    <text evidence="4">Binds 1 pyridoxal phosphate per subunit.</text>
</comment>
<feature type="binding site" evidence="4">
    <location>
        <begin position="215"/>
        <end position="218"/>
    </location>
    <ligand>
        <name>pyridoxal 5'-phosphate</name>
        <dbReference type="ChEBI" id="CHEBI:597326"/>
    </ligand>
</feature>
<dbReference type="PANTHER" id="PTHR11986:SF113">
    <property type="entry name" value="SUCCINYLORNITHINE TRANSAMINASE"/>
    <property type="match status" value="1"/>
</dbReference>
<dbReference type="AlphaFoldDB" id="A0A2P2EBW7"/>
<dbReference type="InterPro" id="IPR015424">
    <property type="entry name" value="PyrdxlP-dep_Trfase"/>
</dbReference>
<dbReference type="PROSITE" id="PS00600">
    <property type="entry name" value="AA_TRANSFER_CLASS_3"/>
    <property type="match status" value="1"/>
</dbReference>
<comment type="pathway">
    <text evidence="4">Amino-acid biosynthesis; L-arginine biosynthesis; N(2)-acetyl-L-ornithine from L-glutamate: step 4/4.</text>
</comment>
<reference evidence="5" key="1">
    <citation type="journal article" date="2018" name="Genome Announc.">
        <title>Draft Genome Sequence of "Candidatus Phycosocius bacilliformis," an Alphaproteobacterial Ectosymbiont of the Hydrocarbon-Producing Green Alga Botryococcus braunii.</title>
        <authorList>
            <person name="Tanabe Y."/>
            <person name="Yamaguchi H."/>
            <person name="Watanabe M.M."/>
        </authorList>
    </citation>
    <scope>NUCLEOTIDE SEQUENCE [LARGE SCALE GENOMIC DNA]</scope>
    <source>
        <strain evidence="5">BOTRYCO-2</strain>
    </source>
</reference>
<evidence type="ECO:0000313" key="5">
    <source>
        <dbReference type="EMBL" id="GBF58562.1"/>
    </source>
</evidence>
<dbReference type="GO" id="GO:0005737">
    <property type="term" value="C:cytoplasm"/>
    <property type="evidence" value="ECO:0007669"/>
    <property type="project" value="UniProtKB-SubCell"/>
</dbReference>
<name>A0A2P2EBW7_9PROT</name>